<gene>
    <name evidence="9" type="ORF">SAMN06265218_10457</name>
</gene>
<proteinExistence type="predicted"/>
<evidence type="ECO:0000256" key="7">
    <source>
        <dbReference type="ARBA" id="ARBA00049244"/>
    </source>
</evidence>
<evidence type="ECO:0000256" key="1">
    <source>
        <dbReference type="ARBA" id="ARBA00012417"/>
    </source>
</evidence>
<dbReference type="InterPro" id="IPR015199">
    <property type="entry name" value="DNA_pol_III_delta_C"/>
</dbReference>
<dbReference type="GO" id="GO:0009360">
    <property type="term" value="C:DNA polymerase III complex"/>
    <property type="evidence" value="ECO:0007669"/>
    <property type="project" value="InterPro"/>
</dbReference>
<dbReference type="OrthoDB" id="9811073at2"/>
<dbReference type="InterPro" id="IPR050238">
    <property type="entry name" value="DNA_Rep/Repair_Clamp_Loader"/>
</dbReference>
<dbReference type="EMBL" id="FXTH01000004">
    <property type="protein sequence ID" value="SMO50773.1"/>
    <property type="molecule type" value="Genomic_DNA"/>
</dbReference>
<dbReference type="SUPFAM" id="SSF52540">
    <property type="entry name" value="P-loop containing nucleoside triphosphate hydrolases"/>
    <property type="match status" value="1"/>
</dbReference>
<evidence type="ECO:0000313" key="9">
    <source>
        <dbReference type="EMBL" id="SMO50773.1"/>
    </source>
</evidence>
<dbReference type="PANTHER" id="PTHR11669:SF8">
    <property type="entry name" value="DNA POLYMERASE III SUBUNIT DELTA"/>
    <property type="match status" value="1"/>
</dbReference>
<dbReference type="Pfam" id="PF09115">
    <property type="entry name" value="DNApol3-delta_C"/>
    <property type="match status" value="1"/>
</dbReference>
<keyword evidence="5" id="KW-0235">DNA replication</keyword>
<dbReference type="RefSeq" id="WP_142713581.1">
    <property type="nucleotide sequence ID" value="NZ_FXTH01000004.1"/>
</dbReference>
<evidence type="ECO:0000256" key="5">
    <source>
        <dbReference type="ARBA" id="ARBA00022705"/>
    </source>
</evidence>
<dbReference type="EC" id="2.7.7.7" evidence="1"/>
<name>A0A521BUE6_9BACT</name>
<dbReference type="GO" id="GO:0006261">
    <property type="term" value="P:DNA-templated DNA replication"/>
    <property type="evidence" value="ECO:0007669"/>
    <property type="project" value="TreeGrafter"/>
</dbReference>
<accession>A0A521BUE6</accession>
<dbReference type="PANTHER" id="PTHR11669">
    <property type="entry name" value="REPLICATION FACTOR C / DNA POLYMERASE III GAMMA-TAU SUBUNIT"/>
    <property type="match status" value="1"/>
</dbReference>
<dbReference type="AlphaFoldDB" id="A0A521BUE6"/>
<dbReference type="GO" id="GO:0003887">
    <property type="term" value="F:DNA-directed DNA polymerase activity"/>
    <property type="evidence" value="ECO:0007669"/>
    <property type="project" value="UniProtKB-KW"/>
</dbReference>
<dbReference type="GO" id="GO:0003677">
    <property type="term" value="F:DNA binding"/>
    <property type="evidence" value="ECO:0007669"/>
    <property type="project" value="InterPro"/>
</dbReference>
<reference evidence="9 10" key="1">
    <citation type="submission" date="2017-05" db="EMBL/GenBank/DDBJ databases">
        <authorList>
            <person name="Varghese N."/>
            <person name="Submissions S."/>
        </authorList>
    </citation>
    <scope>NUCLEOTIDE SEQUENCE [LARGE SCALE GENOMIC DNA]</scope>
    <source>
        <strain evidence="9 10">DSM 21194</strain>
    </source>
</reference>
<dbReference type="Pfam" id="PF13177">
    <property type="entry name" value="DNA_pol3_delta2"/>
    <property type="match status" value="1"/>
</dbReference>
<dbReference type="InterPro" id="IPR027417">
    <property type="entry name" value="P-loop_NTPase"/>
</dbReference>
<evidence type="ECO:0000313" key="10">
    <source>
        <dbReference type="Proteomes" id="UP000317593"/>
    </source>
</evidence>
<protein>
    <recommendedName>
        <fullName evidence="2">DNA polymerase III subunit delta'</fullName>
        <ecNumber evidence="1">2.7.7.7</ecNumber>
    </recommendedName>
</protein>
<keyword evidence="6" id="KW-0239">DNA-directed DNA polymerase</keyword>
<sequence length="407" mass="46488">MTTTAYSNLSFDFGDQRLVGQSFARKQIKRILQSGRISHAYLFSGSPGIGKKAFALAFAELINGVDNLTSLGEQAFSKKSSWFTHPDIHVFLPVPSSAVRNKNIEKELRPRLEMLRDDPYEVVDFSLRPSLTDDASSKNLQAFYPIDYFRDHIRKAARLKPNEGRKTIIMLTDIEHMRKEAANAFLKLLEEPSEDLIFFLTTSHTEALLPTILSRCQHIQLSALKTREIEQALITYEGLSEKDAAYLARVSGGNYALTRFFDVDQLKSLRKEIVDYLRAAYVQDAVKISAMAQDWQSRENIEGQIAILNVLEVFLRDLLVFRATQNKSLITNADQLEVIRNFCETLGQARLQDMIEEVNRCKPMIYQYVQGKIIFTVLAFRFSNLMRDRDLPIPASEPHNHLPAFSE</sequence>
<dbReference type="Gene3D" id="3.40.50.300">
    <property type="entry name" value="P-loop containing nucleotide triphosphate hydrolases"/>
    <property type="match status" value="1"/>
</dbReference>
<evidence type="ECO:0000259" key="8">
    <source>
        <dbReference type="Pfam" id="PF09115"/>
    </source>
</evidence>
<feature type="domain" description="DNA polymerase III delta subunit C-terminal" evidence="8">
    <location>
        <begin position="267"/>
        <end position="364"/>
    </location>
</feature>
<comment type="catalytic activity">
    <reaction evidence="7">
        <text>DNA(n) + a 2'-deoxyribonucleoside 5'-triphosphate = DNA(n+1) + diphosphate</text>
        <dbReference type="Rhea" id="RHEA:22508"/>
        <dbReference type="Rhea" id="RHEA-COMP:17339"/>
        <dbReference type="Rhea" id="RHEA-COMP:17340"/>
        <dbReference type="ChEBI" id="CHEBI:33019"/>
        <dbReference type="ChEBI" id="CHEBI:61560"/>
        <dbReference type="ChEBI" id="CHEBI:173112"/>
        <dbReference type="EC" id="2.7.7.7"/>
    </reaction>
</comment>
<dbReference type="Proteomes" id="UP000317593">
    <property type="component" value="Unassembled WGS sequence"/>
</dbReference>
<evidence type="ECO:0000256" key="2">
    <source>
        <dbReference type="ARBA" id="ARBA00014363"/>
    </source>
</evidence>
<keyword evidence="3" id="KW-0808">Transferase</keyword>
<evidence type="ECO:0000256" key="4">
    <source>
        <dbReference type="ARBA" id="ARBA00022695"/>
    </source>
</evidence>
<keyword evidence="4" id="KW-0548">Nucleotidyltransferase</keyword>
<keyword evidence="10" id="KW-1185">Reference proteome</keyword>
<evidence type="ECO:0000256" key="6">
    <source>
        <dbReference type="ARBA" id="ARBA00022932"/>
    </source>
</evidence>
<evidence type="ECO:0000256" key="3">
    <source>
        <dbReference type="ARBA" id="ARBA00022679"/>
    </source>
</evidence>
<organism evidence="9 10">
    <name type="scientific">Fodinibius sediminis</name>
    <dbReference type="NCBI Taxonomy" id="1214077"/>
    <lineage>
        <taxon>Bacteria</taxon>
        <taxon>Pseudomonadati</taxon>
        <taxon>Balneolota</taxon>
        <taxon>Balneolia</taxon>
        <taxon>Balneolales</taxon>
        <taxon>Balneolaceae</taxon>
        <taxon>Fodinibius</taxon>
    </lineage>
</organism>